<protein>
    <submittedName>
        <fullName evidence="1">Uncharacterized protein</fullName>
    </submittedName>
</protein>
<dbReference type="RefSeq" id="XP_065328463.1">
    <property type="nucleotide sequence ID" value="XM_065472391.1"/>
</dbReference>
<dbReference type="InterPro" id="IPR036883">
    <property type="entry name" value="PDCD5-like_sf"/>
</dbReference>
<keyword evidence="2" id="KW-1185">Reference proteome</keyword>
<dbReference type="AlphaFoldDB" id="A0AAX4J8T6"/>
<dbReference type="Gene3D" id="1.10.8.140">
    <property type="entry name" value="PDCD5-like"/>
    <property type="match status" value="1"/>
</dbReference>
<gene>
    <name evidence="1" type="ORF">VNE69_01256</name>
</gene>
<proteinExistence type="predicted"/>
<dbReference type="KEGG" id="vnx:VNE69_01256"/>
<dbReference type="Proteomes" id="UP001334084">
    <property type="component" value="Chromosome 1"/>
</dbReference>
<reference evidence="1" key="1">
    <citation type="journal article" date="2024" name="BMC Genomics">
        <title>Functional annotation of a divergent genome using sequence and structure-based similarity.</title>
        <authorList>
            <person name="Svedberg D."/>
            <person name="Winiger R.R."/>
            <person name="Berg A."/>
            <person name="Sharma H."/>
            <person name="Tellgren-Roth C."/>
            <person name="Debrunner-Vossbrinck B.A."/>
            <person name="Vossbrinck C.R."/>
            <person name="Barandun J."/>
        </authorList>
    </citation>
    <scope>NUCLEOTIDE SEQUENCE</scope>
    <source>
        <strain evidence="1">Illinois isolate</strain>
    </source>
</reference>
<dbReference type="EMBL" id="CP142726">
    <property type="protein sequence ID" value="WUR02318.1"/>
    <property type="molecule type" value="Genomic_DNA"/>
</dbReference>
<accession>A0AAX4J8T6</accession>
<sequence>MPTEDKNEEIIRQILDDKSFSSLSNLKHLNKEKYTKLQDMILQYFNTERRRLSYNEYLIIVNKLEELTSTTEIRFKRKNTMFDLSDIE</sequence>
<dbReference type="GO" id="GO:0003677">
    <property type="term" value="F:DNA binding"/>
    <property type="evidence" value="ECO:0007669"/>
    <property type="project" value="InterPro"/>
</dbReference>
<evidence type="ECO:0000313" key="1">
    <source>
        <dbReference type="EMBL" id="WUR02318.1"/>
    </source>
</evidence>
<dbReference type="GeneID" id="90540120"/>
<organism evidence="1 2">
    <name type="scientific">Vairimorpha necatrix</name>
    <dbReference type="NCBI Taxonomy" id="6039"/>
    <lineage>
        <taxon>Eukaryota</taxon>
        <taxon>Fungi</taxon>
        <taxon>Fungi incertae sedis</taxon>
        <taxon>Microsporidia</taxon>
        <taxon>Nosematidae</taxon>
        <taxon>Vairimorpha</taxon>
    </lineage>
</organism>
<evidence type="ECO:0000313" key="2">
    <source>
        <dbReference type="Proteomes" id="UP001334084"/>
    </source>
</evidence>
<name>A0AAX4J8T6_9MICR</name>